<dbReference type="Pfam" id="PF10318">
    <property type="entry name" value="7TM_GPCR_Srh"/>
    <property type="match status" value="1"/>
</dbReference>
<keyword evidence="1" id="KW-1133">Transmembrane helix</keyword>
<organism evidence="2 3">
    <name type="scientific">Mesorhabditis belari</name>
    <dbReference type="NCBI Taxonomy" id="2138241"/>
    <lineage>
        <taxon>Eukaryota</taxon>
        <taxon>Metazoa</taxon>
        <taxon>Ecdysozoa</taxon>
        <taxon>Nematoda</taxon>
        <taxon>Chromadorea</taxon>
        <taxon>Rhabditida</taxon>
        <taxon>Rhabditina</taxon>
        <taxon>Rhabditomorpha</taxon>
        <taxon>Rhabditoidea</taxon>
        <taxon>Rhabditidae</taxon>
        <taxon>Mesorhabditinae</taxon>
        <taxon>Mesorhabditis</taxon>
    </lineage>
</organism>
<feature type="transmembrane region" description="Helical" evidence="1">
    <location>
        <begin position="133"/>
        <end position="155"/>
    </location>
</feature>
<feature type="transmembrane region" description="Helical" evidence="1">
    <location>
        <begin position="16"/>
        <end position="35"/>
    </location>
</feature>
<evidence type="ECO:0000313" key="2">
    <source>
        <dbReference type="Proteomes" id="UP000887575"/>
    </source>
</evidence>
<dbReference type="AlphaFoldDB" id="A0AAF3ES12"/>
<reference evidence="3" key="1">
    <citation type="submission" date="2024-02" db="UniProtKB">
        <authorList>
            <consortium name="WormBaseParasite"/>
        </authorList>
    </citation>
    <scope>IDENTIFICATION</scope>
</reference>
<dbReference type="Proteomes" id="UP000887575">
    <property type="component" value="Unassembled WGS sequence"/>
</dbReference>
<dbReference type="WBParaSite" id="MBELARI_LOCUS16819">
    <property type="protein sequence ID" value="MBELARI_LOCUS16819"/>
    <property type="gene ID" value="MBELARI_LOCUS16819"/>
</dbReference>
<feature type="transmembrane region" description="Helical" evidence="1">
    <location>
        <begin position="211"/>
        <end position="234"/>
    </location>
</feature>
<dbReference type="PANTHER" id="PTHR22943:SF248">
    <property type="entry name" value="SEVEN TM RECEPTOR"/>
    <property type="match status" value="1"/>
</dbReference>
<proteinExistence type="predicted"/>
<keyword evidence="1" id="KW-0472">Membrane</keyword>
<evidence type="ECO:0000256" key="1">
    <source>
        <dbReference type="SAM" id="Phobius"/>
    </source>
</evidence>
<sequence>MSESDKPTLYILSMDLSFLLGCVVNFYTIYAIVFLSPKAMATYKYLLLCFKASTWIFLIPVHYFVYLAVNYLIIANLGLVHLVESKEMQQQIVQDYPEYTYLLNDSDVWRPDYHRKIVFPFNTTMEVLDAANVYTTFFGVELGIGGALAIVHSFFLLSEHRHILSEKTRKSQKKLLVALIIQTFIPFGMVGIPIILITILANLKIPVPQALINFGSFTLTIHGILGSVMILAFAEPYREPIARLIAIPASTGTREVSTRRMTISHINLQVEPANRQSIND</sequence>
<feature type="transmembrane region" description="Helical" evidence="1">
    <location>
        <begin position="175"/>
        <end position="199"/>
    </location>
</feature>
<accession>A0AAF3ES12</accession>
<keyword evidence="2" id="KW-1185">Reference proteome</keyword>
<protein>
    <submittedName>
        <fullName evidence="3">Uncharacterized protein</fullName>
    </submittedName>
</protein>
<name>A0AAF3ES12_9BILA</name>
<keyword evidence="1" id="KW-0812">Transmembrane</keyword>
<dbReference type="InterPro" id="IPR019422">
    <property type="entry name" value="7TM_GPCR_serpentine_rcpt_Srh"/>
</dbReference>
<feature type="transmembrane region" description="Helical" evidence="1">
    <location>
        <begin position="55"/>
        <end position="79"/>
    </location>
</feature>
<evidence type="ECO:0000313" key="3">
    <source>
        <dbReference type="WBParaSite" id="MBELARI_LOCUS16819"/>
    </source>
</evidence>
<dbReference type="PANTHER" id="PTHR22943">
    <property type="entry name" value="7-TRANSMEMBRANE DOMAIN RECEPTOR C.ELEGANS"/>
    <property type="match status" value="1"/>
</dbReference>